<dbReference type="AlphaFoldDB" id="A0A2Z4ILN7"/>
<keyword evidence="3" id="KW-0119">Carbohydrate metabolism</keyword>
<feature type="domain" description="Glycoside hydrolase family 9" evidence="7">
    <location>
        <begin position="118"/>
        <end position="587"/>
    </location>
</feature>
<evidence type="ECO:0000256" key="4">
    <source>
        <dbReference type="ARBA" id="ARBA00023295"/>
    </source>
</evidence>
<dbReference type="Proteomes" id="UP000248688">
    <property type="component" value="Chromosome"/>
</dbReference>
<accession>A0A2Z4ILN7</accession>
<evidence type="ECO:0000259" key="8">
    <source>
        <dbReference type="Pfam" id="PF02927"/>
    </source>
</evidence>
<comment type="similarity">
    <text evidence="1">Belongs to the glycosyl hydrolase 9 (cellulase E) family.</text>
</comment>
<feature type="domain" description="Cellulase Ig-like" evidence="8">
    <location>
        <begin position="27"/>
        <end position="103"/>
    </location>
</feature>
<dbReference type="KEGG" id="est:DN752_15850"/>
<keyword evidence="2 9" id="KW-0378">Hydrolase</keyword>
<dbReference type="SUPFAM" id="SSF48208">
    <property type="entry name" value="Six-hairpin glycosidases"/>
    <property type="match status" value="1"/>
</dbReference>
<dbReference type="EMBL" id="CP030041">
    <property type="protein sequence ID" value="AWW31476.1"/>
    <property type="molecule type" value="Genomic_DNA"/>
</dbReference>
<reference evidence="9 10" key="1">
    <citation type="submission" date="2018-06" db="EMBL/GenBank/DDBJ databases">
        <title>Echinicola strongylocentroti sp. nov., isolated from a sea urchin Strongylocentrotus intermedius.</title>
        <authorList>
            <person name="Bae S.S."/>
        </authorList>
    </citation>
    <scope>NUCLEOTIDE SEQUENCE [LARGE SCALE GENOMIC DNA]</scope>
    <source>
        <strain evidence="9 10">MEBiC08714</strain>
    </source>
</reference>
<dbReference type="InterPro" id="IPR014756">
    <property type="entry name" value="Ig_E-set"/>
</dbReference>
<dbReference type="GO" id="GO:0008810">
    <property type="term" value="F:cellulase activity"/>
    <property type="evidence" value="ECO:0007669"/>
    <property type="project" value="InterPro"/>
</dbReference>
<dbReference type="InterPro" id="IPR004197">
    <property type="entry name" value="Cellulase_Ig-like"/>
</dbReference>
<dbReference type="OrthoDB" id="9808897at2"/>
<evidence type="ECO:0000256" key="6">
    <source>
        <dbReference type="SAM" id="SignalP"/>
    </source>
</evidence>
<dbReference type="PANTHER" id="PTHR22298">
    <property type="entry name" value="ENDO-1,4-BETA-GLUCANASE"/>
    <property type="match status" value="1"/>
</dbReference>
<dbReference type="InterPro" id="IPR001701">
    <property type="entry name" value="Glyco_hydro_9"/>
</dbReference>
<keyword evidence="5" id="KW-0624">Polysaccharide degradation</keyword>
<proteinExistence type="inferred from homology"/>
<dbReference type="Pfam" id="PF02927">
    <property type="entry name" value="CelD_N"/>
    <property type="match status" value="1"/>
</dbReference>
<evidence type="ECO:0000256" key="3">
    <source>
        <dbReference type="ARBA" id="ARBA00023277"/>
    </source>
</evidence>
<evidence type="ECO:0000259" key="7">
    <source>
        <dbReference type="Pfam" id="PF00759"/>
    </source>
</evidence>
<keyword evidence="4" id="KW-0326">Glycosidase</keyword>
<dbReference type="CDD" id="cd02850">
    <property type="entry name" value="E_set_Cellulase_N"/>
    <property type="match status" value="1"/>
</dbReference>
<dbReference type="RefSeq" id="WP_112784851.1">
    <property type="nucleotide sequence ID" value="NZ_CP030041.1"/>
</dbReference>
<organism evidence="9 10">
    <name type="scientific">Echinicola strongylocentroti</name>
    <dbReference type="NCBI Taxonomy" id="1795355"/>
    <lineage>
        <taxon>Bacteria</taxon>
        <taxon>Pseudomonadati</taxon>
        <taxon>Bacteroidota</taxon>
        <taxon>Cytophagia</taxon>
        <taxon>Cytophagales</taxon>
        <taxon>Cyclobacteriaceae</taxon>
        <taxon>Echinicola</taxon>
    </lineage>
</organism>
<name>A0A2Z4ILN7_9BACT</name>
<evidence type="ECO:0000313" key="10">
    <source>
        <dbReference type="Proteomes" id="UP000248688"/>
    </source>
</evidence>
<keyword evidence="6" id="KW-0732">Signal</keyword>
<dbReference type="InterPro" id="IPR012341">
    <property type="entry name" value="6hp_glycosidase-like_sf"/>
</dbReference>
<feature type="chain" id="PRO_5016418336" evidence="6">
    <location>
        <begin position="23"/>
        <end position="594"/>
    </location>
</feature>
<dbReference type="SUPFAM" id="SSF81296">
    <property type="entry name" value="E set domains"/>
    <property type="match status" value="1"/>
</dbReference>
<evidence type="ECO:0000256" key="1">
    <source>
        <dbReference type="ARBA" id="ARBA00007072"/>
    </source>
</evidence>
<protein>
    <submittedName>
        <fullName evidence="9">Glycoside hydrolase family 9</fullName>
    </submittedName>
</protein>
<dbReference type="InterPro" id="IPR008928">
    <property type="entry name" value="6-hairpin_glycosidase_sf"/>
</dbReference>
<dbReference type="Pfam" id="PF00759">
    <property type="entry name" value="Glyco_hydro_9"/>
    <property type="match status" value="1"/>
</dbReference>
<dbReference type="Gene3D" id="2.60.40.10">
    <property type="entry name" value="Immunoglobulins"/>
    <property type="match status" value="1"/>
</dbReference>
<evidence type="ECO:0000313" key="9">
    <source>
        <dbReference type="EMBL" id="AWW31476.1"/>
    </source>
</evidence>
<dbReference type="InterPro" id="IPR013783">
    <property type="entry name" value="Ig-like_fold"/>
</dbReference>
<keyword evidence="10" id="KW-1185">Reference proteome</keyword>
<gene>
    <name evidence="9" type="ORF">DN752_15850</name>
</gene>
<feature type="signal peptide" evidence="6">
    <location>
        <begin position="1"/>
        <end position="22"/>
    </location>
</feature>
<sequence length="594" mass="66935">MLTILISLVSFLGFSAPQSSSADTVYFRVNQLGYLPEDAKSAVVFSRETISERVQLIGVETGEVQLEIKPQKTKNEGWGAFDYATVDFSSVEKEGDYYLQTKRSKFRSPSFQINQNAYAHQQETLLGFMRQQRCGYNPTLDMVCHQRDGRAFFGPMPDSTFVDASGGWHDAGDQLKYLITSSYATAHMLMTYEMYPSRFQDRVNALGQKGSNGIPDILDEAKWGLDWILKMHPEPDQLFHQVADDRDHKGYKIPDQDNSDYGWGANSYRPVYFATGEPQGLQKYKSEATGVANLAGRCAAAMALAARIWGEDLEDPVLAEKYRKAALSLYALGREQEGYQQGNSYSAPYRYNESTWADDMEWGAAELFKTTGDGDYLAQAKDYALKSNTADSWTMVDSADHYRLYPFINMGHFVLHDLVDDDFQKQLESYYQAGIEYTLKLAHKNPFQVGVPFIWCSNNLMTGLITQMILYQKMTGSDQYSGYLAQQRDWLFGRNPWGTSMFTGMPAHGESPEAVHTSLYVLLGLKIPGGLVDGPVYTTIYSNLLGLHLQEPDEFAEFQNEKVVYHDDSGDYSTNEPTMDGTAGAILMMTHWAK</sequence>
<dbReference type="GO" id="GO:0000272">
    <property type="term" value="P:polysaccharide catabolic process"/>
    <property type="evidence" value="ECO:0007669"/>
    <property type="project" value="UniProtKB-KW"/>
</dbReference>
<evidence type="ECO:0000256" key="5">
    <source>
        <dbReference type="ARBA" id="ARBA00023326"/>
    </source>
</evidence>
<evidence type="ECO:0000256" key="2">
    <source>
        <dbReference type="ARBA" id="ARBA00022801"/>
    </source>
</evidence>
<dbReference type="Gene3D" id="1.50.10.10">
    <property type="match status" value="1"/>
</dbReference>